<dbReference type="AlphaFoldDB" id="A0A8J5KEY9"/>
<reference evidence="3" key="1">
    <citation type="journal article" date="2021" name="Sci. Adv.">
        <title>The American lobster genome reveals insights on longevity, neural, and immune adaptations.</title>
        <authorList>
            <person name="Polinski J.M."/>
            <person name="Zimin A.V."/>
            <person name="Clark K.F."/>
            <person name="Kohn A.B."/>
            <person name="Sadowski N."/>
            <person name="Timp W."/>
            <person name="Ptitsyn A."/>
            <person name="Khanna P."/>
            <person name="Romanova D.Y."/>
            <person name="Williams P."/>
            <person name="Greenwood S.J."/>
            <person name="Moroz L.L."/>
            <person name="Walt D.R."/>
            <person name="Bodnar A.G."/>
        </authorList>
    </citation>
    <scope>NUCLEOTIDE SEQUENCE</scope>
    <source>
        <strain evidence="3">GMGI-L3</strain>
    </source>
</reference>
<keyword evidence="2" id="KW-0732">Signal</keyword>
<accession>A0A8J5KEY9</accession>
<evidence type="ECO:0000256" key="2">
    <source>
        <dbReference type="SAM" id="SignalP"/>
    </source>
</evidence>
<feature type="chain" id="PRO_5035224933" evidence="2">
    <location>
        <begin position="18"/>
        <end position="213"/>
    </location>
</feature>
<sequence length="213" mass="22255">MVGMAAMAVMAVMAVMADTEATAASEDMVTEDLVAMADMDRPMVGEELVVCGGASGRVLLVVLALVCGVCYAGRVGYGGRGIGFNGENFGGFGGHGFGGSHIGRHGGGYYGRNLRFGGFNRGSFGGHRYGRFDGYFGGSSGLNFHRTSGFNGKYDVSVVLDSTVDRGLTVTDANEMGNTRLPQGGPVPGFPREDQYQASLGRTSTRLPALLRE</sequence>
<name>A0A8J5KEY9_HOMAM</name>
<protein>
    <submittedName>
        <fullName evidence="3">Uncharacterized protein</fullName>
    </submittedName>
</protein>
<organism evidence="3 4">
    <name type="scientific">Homarus americanus</name>
    <name type="common">American lobster</name>
    <dbReference type="NCBI Taxonomy" id="6706"/>
    <lineage>
        <taxon>Eukaryota</taxon>
        <taxon>Metazoa</taxon>
        <taxon>Ecdysozoa</taxon>
        <taxon>Arthropoda</taxon>
        <taxon>Crustacea</taxon>
        <taxon>Multicrustacea</taxon>
        <taxon>Malacostraca</taxon>
        <taxon>Eumalacostraca</taxon>
        <taxon>Eucarida</taxon>
        <taxon>Decapoda</taxon>
        <taxon>Pleocyemata</taxon>
        <taxon>Astacidea</taxon>
        <taxon>Nephropoidea</taxon>
        <taxon>Nephropidae</taxon>
        <taxon>Homarus</taxon>
    </lineage>
</organism>
<evidence type="ECO:0000313" key="4">
    <source>
        <dbReference type="Proteomes" id="UP000747542"/>
    </source>
</evidence>
<keyword evidence="4" id="KW-1185">Reference proteome</keyword>
<dbReference type="EMBL" id="JAHLQT010014835">
    <property type="protein sequence ID" value="KAG7170218.1"/>
    <property type="molecule type" value="Genomic_DNA"/>
</dbReference>
<feature type="region of interest" description="Disordered" evidence="1">
    <location>
        <begin position="174"/>
        <end position="204"/>
    </location>
</feature>
<gene>
    <name evidence="3" type="ORF">Hamer_G022974</name>
</gene>
<evidence type="ECO:0000313" key="3">
    <source>
        <dbReference type="EMBL" id="KAG7170218.1"/>
    </source>
</evidence>
<comment type="caution">
    <text evidence="3">The sequence shown here is derived from an EMBL/GenBank/DDBJ whole genome shotgun (WGS) entry which is preliminary data.</text>
</comment>
<dbReference type="Proteomes" id="UP000747542">
    <property type="component" value="Unassembled WGS sequence"/>
</dbReference>
<feature type="signal peptide" evidence="2">
    <location>
        <begin position="1"/>
        <end position="17"/>
    </location>
</feature>
<evidence type="ECO:0000256" key="1">
    <source>
        <dbReference type="SAM" id="MobiDB-lite"/>
    </source>
</evidence>
<proteinExistence type="predicted"/>